<comment type="catalytic activity">
    <reaction evidence="1">
        <text>ATP + protein L-histidine = ADP + protein N-phospho-L-histidine.</text>
        <dbReference type="EC" id="2.7.13.3"/>
    </reaction>
</comment>
<dbReference type="PANTHER" id="PTHR42878">
    <property type="entry name" value="TWO-COMPONENT HISTIDINE KINASE"/>
    <property type="match status" value="1"/>
</dbReference>
<dbReference type="SUPFAM" id="SSF55874">
    <property type="entry name" value="ATPase domain of HSP90 chaperone/DNA topoisomerase II/histidine kinase"/>
    <property type="match status" value="1"/>
</dbReference>
<dbReference type="PROSITE" id="PS50885">
    <property type="entry name" value="HAMP"/>
    <property type="match status" value="1"/>
</dbReference>
<dbReference type="CDD" id="cd00082">
    <property type="entry name" value="HisKA"/>
    <property type="match status" value="1"/>
</dbReference>
<dbReference type="GO" id="GO:0000155">
    <property type="term" value="F:phosphorelay sensor kinase activity"/>
    <property type="evidence" value="ECO:0007669"/>
    <property type="project" value="InterPro"/>
</dbReference>
<keyword evidence="7" id="KW-0547">Nucleotide-binding</keyword>
<dbReference type="PROSITE" id="PS50109">
    <property type="entry name" value="HIS_KIN"/>
    <property type="match status" value="1"/>
</dbReference>
<proteinExistence type="predicted"/>
<dbReference type="SMART" id="SM00304">
    <property type="entry name" value="HAMP"/>
    <property type="match status" value="1"/>
</dbReference>
<dbReference type="InterPro" id="IPR036097">
    <property type="entry name" value="HisK_dim/P_sf"/>
</dbReference>
<comment type="subcellular location">
    <subcellularLocation>
        <location evidence="2">Membrane</location>
        <topology evidence="2">Multi-pass membrane protein</topology>
    </subcellularLocation>
</comment>
<dbReference type="InterPro" id="IPR005467">
    <property type="entry name" value="His_kinase_dom"/>
</dbReference>
<name>A0A3B0UXM4_9ZZZZ</name>
<dbReference type="InterPro" id="IPR003660">
    <property type="entry name" value="HAMP_dom"/>
</dbReference>
<keyword evidence="12 13" id="KW-0472">Membrane</keyword>
<dbReference type="Gene3D" id="3.30.450.20">
    <property type="entry name" value="PAS domain"/>
    <property type="match status" value="1"/>
</dbReference>
<feature type="domain" description="HAMP" evidence="15">
    <location>
        <begin position="237"/>
        <end position="289"/>
    </location>
</feature>
<dbReference type="FunFam" id="3.30.565.10:FF:000006">
    <property type="entry name" value="Sensor histidine kinase WalK"/>
    <property type="match status" value="1"/>
</dbReference>
<evidence type="ECO:0000256" key="13">
    <source>
        <dbReference type="SAM" id="Phobius"/>
    </source>
</evidence>
<evidence type="ECO:0000256" key="5">
    <source>
        <dbReference type="ARBA" id="ARBA00022679"/>
    </source>
</evidence>
<keyword evidence="8" id="KW-0418">Kinase</keyword>
<dbReference type="InterPro" id="IPR050351">
    <property type="entry name" value="BphY/WalK/GraS-like"/>
</dbReference>
<keyword evidence="10 13" id="KW-1133">Transmembrane helix</keyword>
<dbReference type="GO" id="GO:0005524">
    <property type="term" value="F:ATP binding"/>
    <property type="evidence" value="ECO:0007669"/>
    <property type="project" value="UniProtKB-KW"/>
</dbReference>
<dbReference type="EC" id="2.7.13.3" evidence="3"/>
<keyword evidence="4" id="KW-0597">Phosphoprotein</keyword>
<dbReference type="SUPFAM" id="SSF47384">
    <property type="entry name" value="Homodimeric domain of signal transducing histidine kinase"/>
    <property type="match status" value="1"/>
</dbReference>
<evidence type="ECO:0000256" key="1">
    <source>
        <dbReference type="ARBA" id="ARBA00000085"/>
    </source>
</evidence>
<dbReference type="Gene3D" id="3.30.565.10">
    <property type="entry name" value="Histidine kinase-like ATPase, C-terminal domain"/>
    <property type="match status" value="1"/>
</dbReference>
<dbReference type="InterPro" id="IPR036890">
    <property type="entry name" value="HATPase_C_sf"/>
</dbReference>
<dbReference type="InterPro" id="IPR000014">
    <property type="entry name" value="PAS"/>
</dbReference>
<dbReference type="GO" id="GO:0016020">
    <property type="term" value="C:membrane"/>
    <property type="evidence" value="ECO:0007669"/>
    <property type="project" value="UniProtKB-SubCell"/>
</dbReference>
<evidence type="ECO:0000256" key="4">
    <source>
        <dbReference type="ARBA" id="ARBA00022553"/>
    </source>
</evidence>
<dbReference type="InterPro" id="IPR004358">
    <property type="entry name" value="Sig_transdc_His_kin-like_C"/>
</dbReference>
<dbReference type="CDD" id="cd00075">
    <property type="entry name" value="HATPase"/>
    <property type="match status" value="1"/>
</dbReference>
<dbReference type="Gene3D" id="6.10.340.10">
    <property type="match status" value="1"/>
</dbReference>
<feature type="domain" description="Histidine kinase" evidence="14">
    <location>
        <begin position="423"/>
        <end position="642"/>
    </location>
</feature>
<dbReference type="InterPro" id="IPR003594">
    <property type="entry name" value="HATPase_dom"/>
</dbReference>
<keyword evidence="11" id="KW-0902">Two-component regulatory system</keyword>
<accession>A0A3B0UXM4</accession>
<dbReference type="GO" id="GO:0000156">
    <property type="term" value="F:phosphorelay response regulator activity"/>
    <property type="evidence" value="ECO:0007669"/>
    <property type="project" value="TreeGrafter"/>
</dbReference>
<dbReference type="Pfam" id="PF13188">
    <property type="entry name" value="PAS_8"/>
    <property type="match status" value="1"/>
</dbReference>
<dbReference type="InterPro" id="IPR003661">
    <property type="entry name" value="HisK_dim/P_dom"/>
</dbReference>
<evidence type="ECO:0000259" key="15">
    <source>
        <dbReference type="PROSITE" id="PS50885"/>
    </source>
</evidence>
<dbReference type="SMART" id="SM00387">
    <property type="entry name" value="HATPase_c"/>
    <property type="match status" value="1"/>
</dbReference>
<evidence type="ECO:0000259" key="14">
    <source>
        <dbReference type="PROSITE" id="PS50109"/>
    </source>
</evidence>
<gene>
    <name evidence="16" type="ORF">MNBD_CHLOROFLEXI01-1863</name>
</gene>
<keyword evidence="6 13" id="KW-0812">Transmembrane</keyword>
<dbReference type="Gene3D" id="1.10.287.130">
    <property type="match status" value="1"/>
</dbReference>
<dbReference type="PANTHER" id="PTHR42878:SF7">
    <property type="entry name" value="SENSOR HISTIDINE KINASE GLRK"/>
    <property type="match status" value="1"/>
</dbReference>
<dbReference type="SUPFAM" id="SSF158472">
    <property type="entry name" value="HAMP domain-like"/>
    <property type="match status" value="1"/>
</dbReference>
<dbReference type="PRINTS" id="PR00344">
    <property type="entry name" value="BCTRLSENSOR"/>
</dbReference>
<evidence type="ECO:0000256" key="6">
    <source>
        <dbReference type="ARBA" id="ARBA00022692"/>
    </source>
</evidence>
<evidence type="ECO:0000256" key="7">
    <source>
        <dbReference type="ARBA" id="ARBA00022741"/>
    </source>
</evidence>
<evidence type="ECO:0000256" key="11">
    <source>
        <dbReference type="ARBA" id="ARBA00023012"/>
    </source>
</evidence>
<dbReference type="EMBL" id="UOEU01000597">
    <property type="protein sequence ID" value="VAW35631.1"/>
    <property type="molecule type" value="Genomic_DNA"/>
</dbReference>
<evidence type="ECO:0000313" key="16">
    <source>
        <dbReference type="EMBL" id="VAW35631.1"/>
    </source>
</evidence>
<evidence type="ECO:0000256" key="3">
    <source>
        <dbReference type="ARBA" id="ARBA00012438"/>
    </source>
</evidence>
<evidence type="ECO:0000256" key="8">
    <source>
        <dbReference type="ARBA" id="ARBA00022777"/>
    </source>
</evidence>
<dbReference type="Pfam" id="PF02518">
    <property type="entry name" value="HATPase_c"/>
    <property type="match status" value="1"/>
</dbReference>
<keyword evidence="9" id="KW-0067">ATP-binding</keyword>
<evidence type="ECO:0000256" key="12">
    <source>
        <dbReference type="ARBA" id="ARBA00023136"/>
    </source>
</evidence>
<dbReference type="InterPro" id="IPR035965">
    <property type="entry name" value="PAS-like_dom_sf"/>
</dbReference>
<dbReference type="SUPFAM" id="SSF55785">
    <property type="entry name" value="PYP-like sensor domain (PAS domain)"/>
    <property type="match status" value="1"/>
</dbReference>
<dbReference type="Pfam" id="PF00672">
    <property type="entry name" value="HAMP"/>
    <property type="match status" value="1"/>
</dbReference>
<reference evidence="16" key="1">
    <citation type="submission" date="2018-06" db="EMBL/GenBank/DDBJ databases">
        <authorList>
            <person name="Zhirakovskaya E."/>
        </authorList>
    </citation>
    <scope>NUCLEOTIDE SEQUENCE</scope>
</reference>
<organism evidence="16">
    <name type="scientific">hydrothermal vent metagenome</name>
    <dbReference type="NCBI Taxonomy" id="652676"/>
    <lineage>
        <taxon>unclassified sequences</taxon>
        <taxon>metagenomes</taxon>
        <taxon>ecological metagenomes</taxon>
    </lineage>
</organism>
<evidence type="ECO:0000256" key="9">
    <source>
        <dbReference type="ARBA" id="ARBA00022840"/>
    </source>
</evidence>
<dbReference type="GO" id="GO:0030295">
    <property type="term" value="F:protein kinase activator activity"/>
    <property type="evidence" value="ECO:0007669"/>
    <property type="project" value="TreeGrafter"/>
</dbReference>
<keyword evidence="5" id="KW-0808">Transferase</keyword>
<dbReference type="GO" id="GO:0007234">
    <property type="term" value="P:osmosensory signaling via phosphorelay pathway"/>
    <property type="evidence" value="ECO:0007669"/>
    <property type="project" value="TreeGrafter"/>
</dbReference>
<dbReference type="Pfam" id="PF00512">
    <property type="entry name" value="HisKA"/>
    <property type="match status" value="1"/>
</dbReference>
<dbReference type="CDD" id="cd06225">
    <property type="entry name" value="HAMP"/>
    <property type="match status" value="1"/>
</dbReference>
<feature type="transmembrane region" description="Helical" evidence="13">
    <location>
        <begin position="217"/>
        <end position="236"/>
    </location>
</feature>
<sequence>MINSNTDAVILLNQQGLEVYGWQRITSSTDTEGIIRNGADFSEIEAVQKALQNEEDATGNRQLFIAETEGGLMVFTVSPTFYRGEQVGVAMVGTYSRRMMLELTLNAVARVTLYDTDGNVLDTSLGGGEVGINALYQDAPEKFGDVIGQLKETPEHYQLVARSASREVSLRRLAVLDQNYVLAYGDWRLRGQSFGMYSVALPSNFIVSTVVVSQRQFTAIFSLAMIAVFIGGFFIARRITNPINHLVDTAVAVTKGDLDRRSSLQGRDEIGQLSRSFDTMTATLATQNQLLDQQRSQLSAILDSIVDGIIVLNIQDEIISLNPAGKQLLADLSKDFFSGPVREFSTTSLRDNTGEGITTVSNLLSSSDNRRRPRRYQLGNRVVSALSAPIVGNDEEPIGNVIVLRDITHEVEADNLKSAFITTISHELRTPLTVIKAYANLMQAKSNGHMDDHQKKFIEYINKGSEELEHHIDQLIKISEIEAGTISMKLKPVNVQSLVDGVVTRWQDQFEQKQIGLDASVPKDALWLQADAEQLSRAIENLLSNALTYTPEGGHVELDVRNVNGVMRLDVLDNGIGIATADHPHLFNRFFRANTNVNFAARGVGLGLYITRTVVEMHGGKVHMESELGVGSTFSIELPLVEPA</sequence>
<evidence type="ECO:0000256" key="2">
    <source>
        <dbReference type="ARBA" id="ARBA00004141"/>
    </source>
</evidence>
<dbReference type="SMART" id="SM00388">
    <property type="entry name" value="HisKA"/>
    <property type="match status" value="1"/>
</dbReference>
<protein>
    <recommendedName>
        <fullName evidence="3">histidine kinase</fullName>
        <ecNumber evidence="3">2.7.13.3</ecNumber>
    </recommendedName>
</protein>
<dbReference type="AlphaFoldDB" id="A0A3B0UXM4"/>
<evidence type="ECO:0000256" key="10">
    <source>
        <dbReference type="ARBA" id="ARBA00022989"/>
    </source>
</evidence>